<protein>
    <recommendedName>
        <fullName evidence="3">histidine kinase</fullName>
        <ecNumber evidence="3">2.7.13.3</ecNumber>
    </recommendedName>
</protein>
<dbReference type="PRINTS" id="PR00344">
    <property type="entry name" value="BCTRLSENSOR"/>
</dbReference>
<feature type="transmembrane region" description="Helical" evidence="15">
    <location>
        <begin position="12"/>
        <end position="35"/>
    </location>
</feature>
<dbReference type="Gene3D" id="3.30.450.20">
    <property type="entry name" value="PAS domain"/>
    <property type="match status" value="1"/>
</dbReference>
<dbReference type="PANTHER" id="PTHR45528:SF1">
    <property type="entry name" value="SENSOR HISTIDINE KINASE CPXA"/>
    <property type="match status" value="1"/>
</dbReference>
<feature type="domain" description="Histidine kinase" evidence="16">
    <location>
        <begin position="488"/>
        <end position="705"/>
    </location>
</feature>
<dbReference type="SUPFAM" id="SSF103190">
    <property type="entry name" value="Sensory domain-like"/>
    <property type="match status" value="1"/>
</dbReference>
<evidence type="ECO:0000256" key="7">
    <source>
        <dbReference type="ARBA" id="ARBA00022692"/>
    </source>
</evidence>
<evidence type="ECO:0000256" key="10">
    <source>
        <dbReference type="ARBA" id="ARBA00022840"/>
    </source>
</evidence>
<evidence type="ECO:0000256" key="14">
    <source>
        <dbReference type="SAM" id="Coils"/>
    </source>
</evidence>
<evidence type="ECO:0000256" key="12">
    <source>
        <dbReference type="ARBA" id="ARBA00023012"/>
    </source>
</evidence>
<evidence type="ECO:0000256" key="15">
    <source>
        <dbReference type="SAM" id="Phobius"/>
    </source>
</evidence>
<dbReference type="Pfam" id="PF00512">
    <property type="entry name" value="HisKA"/>
    <property type="match status" value="1"/>
</dbReference>
<dbReference type="InterPro" id="IPR036097">
    <property type="entry name" value="HisK_dim/P_sf"/>
</dbReference>
<dbReference type="SMART" id="SM00304">
    <property type="entry name" value="HAMP"/>
    <property type="match status" value="1"/>
</dbReference>
<dbReference type="CDD" id="cd06225">
    <property type="entry name" value="HAMP"/>
    <property type="match status" value="1"/>
</dbReference>
<dbReference type="PROSITE" id="PS50885">
    <property type="entry name" value="HAMP"/>
    <property type="match status" value="1"/>
</dbReference>
<dbReference type="GO" id="GO:0005524">
    <property type="term" value="F:ATP binding"/>
    <property type="evidence" value="ECO:0007669"/>
    <property type="project" value="UniProtKB-KW"/>
</dbReference>
<dbReference type="CDD" id="cd12913">
    <property type="entry name" value="PDC1_MCP_like"/>
    <property type="match status" value="1"/>
</dbReference>
<accession>A0ABT6TQC2</accession>
<dbReference type="Gene3D" id="6.10.340.10">
    <property type="match status" value="1"/>
</dbReference>
<comment type="catalytic activity">
    <reaction evidence="1">
        <text>ATP + protein L-histidine = ADP + protein N-phospho-L-histidine.</text>
        <dbReference type="EC" id="2.7.13.3"/>
    </reaction>
</comment>
<dbReference type="CDD" id="cd00082">
    <property type="entry name" value="HisKA"/>
    <property type="match status" value="1"/>
</dbReference>
<evidence type="ECO:0000256" key="13">
    <source>
        <dbReference type="ARBA" id="ARBA00023136"/>
    </source>
</evidence>
<comment type="caution">
    <text evidence="18">The sequence shown here is derived from an EMBL/GenBank/DDBJ whole genome shotgun (WGS) entry which is preliminary data.</text>
</comment>
<dbReference type="PROSITE" id="PS50109">
    <property type="entry name" value="HIS_KIN"/>
    <property type="match status" value="1"/>
</dbReference>
<dbReference type="SMART" id="SM00387">
    <property type="entry name" value="HATPase_c"/>
    <property type="match status" value="1"/>
</dbReference>
<evidence type="ECO:0000256" key="8">
    <source>
        <dbReference type="ARBA" id="ARBA00022741"/>
    </source>
</evidence>
<proteinExistence type="predicted"/>
<reference evidence="18" key="1">
    <citation type="submission" date="2023-04" db="EMBL/GenBank/DDBJ databases">
        <title>Comparative genomic analysis of Cohnella hashimotonis sp. nov., isolated from the International Space Station.</title>
        <authorList>
            <person name="Venkateswaran K."/>
            <person name="Simpson A."/>
        </authorList>
    </citation>
    <scope>NUCLEOTIDE SEQUENCE</scope>
    <source>
        <strain evidence="18">F6_2S_P_1</strain>
    </source>
</reference>
<dbReference type="CDD" id="cd00075">
    <property type="entry name" value="HATPase"/>
    <property type="match status" value="1"/>
</dbReference>
<keyword evidence="4" id="KW-1003">Cell membrane</keyword>
<evidence type="ECO:0000259" key="17">
    <source>
        <dbReference type="PROSITE" id="PS50885"/>
    </source>
</evidence>
<dbReference type="InterPro" id="IPR004358">
    <property type="entry name" value="Sig_transdc_His_kin-like_C"/>
</dbReference>
<evidence type="ECO:0000256" key="2">
    <source>
        <dbReference type="ARBA" id="ARBA00004651"/>
    </source>
</evidence>
<keyword evidence="5" id="KW-0597">Phosphoprotein</keyword>
<dbReference type="EC" id="2.7.13.3" evidence="3"/>
<gene>
    <name evidence="18" type="ORF">KB449_29225</name>
</gene>
<keyword evidence="10 18" id="KW-0067">ATP-binding</keyword>
<keyword evidence="11 15" id="KW-1133">Transmembrane helix</keyword>
<keyword evidence="14" id="KW-0175">Coiled coil</keyword>
<dbReference type="PANTHER" id="PTHR45528">
    <property type="entry name" value="SENSOR HISTIDINE KINASE CPXA"/>
    <property type="match status" value="1"/>
</dbReference>
<keyword evidence="7 15" id="KW-0812">Transmembrane</keyword>
<dbReference type="InterPro" id="IPR050398">
    <property type="entry name" value="HssS/ArlS-like"/>
</dbReference>
<dbReference type="EMBL" id="JAGRPV010000001">
    <property type="protein sequence ID" value="MDI4649056.1"/>
    <property type="molecule type" value="Genomic_DNA"/>
</dbReference>
<dbReference type="InterPro" id="IPR033479">
    <property type="entry name" value="dCache_1"/>
</dbReference>
<evidence type="ECO:0000256" key="6">
    <source>
        <dbReference type="ARBA" id="ARBA00022679"/>
    </source>
</evidence>
<keyword evidence="8" id="KW-0547">Nucleotide-binding</keyword>
<keyword evidence="19" id="KW-1185">Reference proteome</keyword>
<evidence type="ECO:0000256" key="3">
    <source>
        <dbReference type="ARBA" id="ARBA00012438"/>
    </source>
</evidence>
<name>A0ABT6TQC2_9BACL</name>
<evidence type="ECO:0000313" key="19">
    <source>
        <dbReference type="Proteomes" id="UP001161691"/>
    </source>
</evidence>
<sequence>MKLKRYKQFPRTLVAQILLVFLVGSLCPLISLGLLNEQTTHSHFSAFSQSQMRLTEKQYIDLYESYLAEQVNAIDSDIRKVEVSVLSLQSMAETIFSHPERYRPEAPHLLKHGKGYWYTPTAPVEGNGYQSLSSLSMDETILRDLSLSTLLSPLFRSESERNPNILAIYYIHPENGYNYYSATDVVLNDGEAAAWADLSDLPYYQDALSIPRGERRVAWTQPYRDATSNDIYMFTATAPVYDDQGRLRGAVAADVSVQDFVQNIVDAQFNDKEAFAILLDSERHLIAAQRQGEAEYERMRATGLVQWNESTRYAEYPDGEETRMLFTKTVPSTGWTLAYLIPKEKLLREFASSSAELTARTNGKLLRQNVLITLSAAAICTLLALFLWRRIAKPIRSLSGAFADLGNGDFSVTIKDNGTQEFHQLLRTFNRMSGRIRELLNQQVKLTEELEVKVQDRTAELKIANEELEQRIEELTRLESWRRRWISHISHDLKTPAAVAKGYIEAILSRKTDDAQAERYLFKIDERIETISSLVNNLNDLSLLETKQVQPNLALVQADALFGKLLRKWADPLSLEGRRLQLRLNAAEAAIRADEHLLGSVIDNLMSNAIKYSPEGTRISVSSDIDGEKAVLRFADEGIGIPKEALPFIFDSFYRVDASRNSRIPGSGLGLAIAKEIMLMHEGTIDVEMNEVRGCTFLISLPIGHT</sequence>
<evidence type="ECO:0000256" key="11">
    <source>
        <dbReference type="ARBA" id="ARBA00022989"/>
    </source>
</evidence>
<dbReference type="InterPro" id="IPR003660">
    <property type="entry name" value="HAMP_dom"/>
</dbReference>
<dbReference type="Gene3D" id="1.10.287.130">
    <property type="match status" value="1"/>
</dbReference>
<keyword evidence="6" id="KW-0808">Transferase</keyword>
<evidence type="ECO:0000256" key="5">
    <source>
        <dbReference type="ARBA" id="ARBA00022553"/>
    </source>
</evidence>
<evidence type="ECO:0000256" key="1">
    <source>
        <dbReference type="ARBA" id="ARBA00000085"/>
    </source>
</evidence>
<dbReference type="Proteomes" id="UP001161691">
    <property type="component" value="Unassembled WGS sequence"/>
</dbReference>
<dbReference type="SUPFAM" id="SSF55874">
    <property type="entry name" value="ATPase domain of HSP90 chaperone/DNA topoisomerase II/histidine kinase"/>
    <property type="match status" value="1"/>
</dbReference>
<keyword evidence="12" id="KW-0902">Two-component regulatory system</keyword>
<keyword evidence="13 15" id="KW-0472">Membrane</keyword>
<evidence type="ECO:0000313" key="18">
    <source>
        <dbReference type="EMBL" id="MDI4649056.1"/>
    </source>
</evidence>
<dbReference type="Gene3D" id="3.30.565.10">
    <property type="entry name" value="Histidine kinase-like ATPase, C-terminal domain"/>
    <property type="match status" value="1"/>
</dbReference>
<dbReference type="SUPFAM" id="SSF158472">
    <property type="entry name" value="HAMP domain-like"/>
    <property type="match status" value="1"/>
</dbReference>
<dbReference type="InterPro" id="IPR003594">
    <property type="entry name" value="HATPase_dom"/>
</dbReference>
<dbReference type="InterPro" id="IPR036890">
    <property type="entry name" value="HATPase_C_sf"/>
</dbReference>
<keyword evidence="9" id="KW-0418">Kinase</keyword>
<comment type="subcellular location">
    <subcellularLocation>
        <location evidence="2">Cell membrane</location>
        <topology evidence="2">Multi-pass membrane protein</topology>
    </subcellularLocation>
</comment>
<evidence type="ECO:0000256" key="4">
    <source>
        <dbReference type="ARBA" id="ARBA00022475"/>
    </source>
</evidence>
<dbReference type="RefSeq" id="WP_282911722.1">
    <property type="nucleotide sequence ID" value="NZ_JAGRPV010000001.1"/>
</dbReference>
<organism evidence="18 19">
    <name type="scientific">Cohnella hashimotonis</name>
    <dbReference type="NCBI Taxonomy" id="2826895"/>
    <lineage>
        <taxon>Bacteria</taxon>
        <taxon>Bacillati</taxon>
        <taxon>Bacillota</taxon>
        <taxon>Bacilli</taxon>
        <taxon>Bacillales</taxon>
        <taxon>Paenibacillaceae</taxon>
        <taxon>Cohnella</taxon>
    </lineage>
</organism>
<evidence type="ECO:0000259" key="16">
    <source>
        <dbReference type="PROSITE" id="PS50109"/>
    </source>
</evidence>
<dbReference type="InterPro" id="IPR005467">
    <property type="entry name" value="His_kinase_dom"/>
</dbReference>
<dbReference type="SUPFAM" id="SSF47384">
    <property type="entry name" value="Homodimeric domain of signal transducing histidine kinase"/>
    <property type="match status" value="1"/>
</dbReference>
<dbReference type="SMART" id="SM00388">
    <property type="entry name" value="HisKA"/>
    <property type="match status" value="1"/>
</dbReference>
<dbReference type="InterPro" id="IPR003661">
    <property type="entry name" value="HisK_dim/P_dom"/>
</dbReference>
<dbReference type="Pfam" id="PF00672">
    <property type="entry name" value="HAMP"/>
    <property type="match status" value="1"/>
</dbReference>
<dbReference type="Pfam" id="PF02518">
    <property type="entry name" value="HATPase_c"/>
    <property type="match status" value="1"/>
</dbReference>
<evidence type="ECO:0000256" key="9">
    <source>
        <dbReference type="ARBA" id="ARBA00022777"/>
    </source>
</evidence>
<dbReference type="Pfam" id="PF02743">
    <property type="entry name" value="dCache_1"/>
    <property type="match status" value="1"/>
</dbReference>
<dbReference type="InterPro" id="IPR029151">
    <property type="entry name" value="Sensor-like_sf"/>
</dbReference>
<feature type="coiled-coil region" evidence="14">
    <location>
        <begin position="447"/>
        <end position="478"/>
    </location>
</feature>
<feature type="domain" description="HAMP" evidence="17">
    <location>
        <begin position="389"/>
        <end position="441"/>
    </location>
</feature>